<dbReference type="PANTHER" id="PTHR46344">
    <property type="entry name" value="OS02G0202900 PROTEIN"/>
    <property type="match status" value="1"/>
</dbReference>
<dbReference type="PANTHER" id="PTHR46344:SF27">
    <property type="entry name" value="KELCH REPEAT SUPERFAMILY PROTEIN"/>
    <property type="match status" value="1"/>
</dbReference>
<evidence type="ECO:0008006" key="5">
    <source>
        <dbReference type="Google" id="ProtNLM"/>
    </source>
</evidence>
<dbReference type="AlphaFoldDB" id="A0A4Q7N1C5"/>
<keyword evidence="4" id="KW-1185">Reference proteome</keyword>
<gene>
    <name evidence="3" type="ORF">EV199_1282</name>
</gene>
<keyword evidence="1" id="KW-0880">Kelch repeat</keyword>
<name>A0A4Q7N1C5_9BACT</name>
<protein>
    <recommendedName>
        <fullName evidence="5">Galactose oxidase</fullName>
    </recommendedName>
</protein>
<comment type="caution">
    <text evidence="3">The sequence shown here is derived from an EMBL/GenBank/DDBJ whole genome shotgun (WGS) entry which is preliminary data.</text>
</comment>
<dbReference type="SUPFAM" id="SSF50965">
    <property type="entry name" value="Galactose oxidase, central domain"/>
    <property type="match status" value="1"/>
</dbReference>
<evidence type="ECO:0000256" key="1">
    <source>
        <dbReference type="ARBA" id="ARBA00022441"/>
    </source>
</evidence>
<reference evidence="3 4" key="1">
    <citation type="submission" date="2019-02" db="EMBL/GenBank/DDBJ databases">
        <title>Genomic Encyclopedia of Type Strains, Phase IV (KMG-IV): sequencing the most valuable type-strain genomes for metagenomic binning, comparative biology and taxonomic classification.</title>
        <authorList>
            <person name="Goeker M."/>
        </authorList>
    </citation>
    <scope>NUCLEOTIDE SEQUENCE [LARGE SCALE GENOMIC DNA]</scope>
    <source>
        <strain evidence="3 4">DSM 18116</strain>
    </source>
</reference>
<dbReference type="OrthoDB" id="1524003at2"/>
<dbReference type="Proteomes" id="UP000293874">
    <property type="component" value="Unassembled WGS sequence"/>
</dbReference>
<dbReference type="RefSeq" id="WP_130539786.1">
    <property type="nucleotide sequence ID" value="NZ_CP042431.1"/>
</dbReference>
<dbReference type="InterPro" id="IPR015915">
    <property type="entry name" value="Kelch-typ_b-propeller"/>
</dbReference>
<dbReference type="InterPro" id="IPR011043">
    <property type="entry name" value="Gal_Oxase/kelch_b-propeller"/>
</dbReference>
<dbReference type="EMBL" id="SGXA01000001">
    <property type="protein sequence ID" value="RZS75417.1"/>
    <property type="molecule type" value="Genomic_DNA"/>
</dbReference>
<proteinExistence type="predicted"/>
<evidence type="ECO:0000313" key="3">
    <source>
        <dbReference type="EMBL" id="RZS75417.1"/>
    </source>
</evidence>
<accession>A0A4Q7N1C5</accession>
<evidence type="ECO:0000313" key="4">
    <source>
        <dbReference type="Proteomes" id="UP000293874"/>
    </source>
</evidence>
<organism evidence="3 4">
    <name type="scientific">Pseudobacter ginsenosidimutans</name>
    <dbReference type="NCBI Taxonomy" id="661488"/>
    <lineage>
        <taxon>Bacteria</taxon>
        <taxon>Pseudomonadati</taxon>
        <taxon>Bacteroidota</taxon>
        <taxon>Chitinophagia</taxon>
        <taxon>Chitinophagales</taxon>
        <taxon>Chitinophagaceae</taxon>
        <taxon>Pseudobacter</taxon>
    </lineage>
</organism>
<keyword evidence="2" id="KW-0677">Repeat</keyword>
<dbReference type="Gene3D" id="2.120.10.80">
    <property type="entry name" value="Kelch-type beta propeller"/>
    <property type="match status" value="1"/>
</dbReference>
<sequence>MRQLPDQLGILLCALVIAITGSYCKKDKNENPSPPHDRWETINSGKERNIGTAKWSFVINDKAFFGSTEGDLHIYDFSRKDWTGSFTLPSEFESRWACAVAVHNNKAYIGNGRYGAGQFLSDWWEFDPEASNPWRRLPDCPVAGGDGTAFIHEGKLHNTLQIDERQGNETIQRRVYVFDLATESWSQNFNQVGANCGSSGFAFLLNNKLHFGAGYNNNVPGSVFTKECAVYNPADQQTTKIAQFPVEMQRAENAITFTQNGKGYVLGQHKELFEFDPAANKWREMNKVPEQAALGPVTYLHMYNNKVFGFTTKGKLYEYIPG</sequence>
<evidence type="ECO:0000256" key="2">
    <source>
        <dbReference type="ARBA" id="ARBA00022737"/>
    </source>
</evidence>